<reference evidence="2 3" key="1">
    <citation type="submission" date="2018-10" db="EMBL/GenBank/DDBJ databases">
        <title>Genomic Encyclopedia of Archaeal and Bacterial Type Strains, Phase II (KMG-II): from individual species to whole genera.</title>
        <authorList>
            <person name="Goeker M."/>
        </authorList>
    </citation>
    <scope>NUCLEOTIDE SEQUENCE [LARGE SCALE GENOMIC DNA]</scope>
    <source>
        <strain evidence="2 3">DSM 11927</strain>
    </source>
</reference>
<evidence type="ECO:0000259" key="1">
    <source>
        <dbReference type="Pfam" id="PF26193"/>
    </source>
</evidence>
<sequence>MRVRYYADAEVRNWHKQALRCLTTVHDQHDITVEIERIDEQHGQLPEFPGEVRSTTPEDVYERDLKRNQTLNKRINETPSQAYKRHGTLEIAGNVAVVADEGSVEWASTLPGYVDGYMPGVESETAMDFLEDIAADPNSRICTECCVQLDGSEQFCPGCGTDLS</sequence>
<name>A0A495QRC3_9EURY</name>
<proteinExistence type="predicted"/>
<protein>
    <recommendedName>
        <fullName evidence="1">DUF8045 domain-containing protein</fullName>
    </recommendedName>
</protein>
<feature type="domain" description="DUF8045" evidence="1">
    <location>
        <begin position="3"/>
        <end position="134"/>
    </location>
</feature>
<evidence type="ECO:0000313" key="3">
    <source>
        <dbReference type="Proteomes" id="UP000268233"/>
    </source>
</evidence>
<dbReference type="Proteomes" id="UP000268233">
    <property type="component" value="Unassembled WGS sequence"/>
</dbReference>
<keyword evidence="3" id="KW-1185">Reference proteome</keyword>
<dbReference type="RefSeq" id="WP_121304660.1">
    <property type="nucleotide sequence ID" value="NZ_RBWW01000003.1"/>
</dbReference>
<dbReference type="InterPro" id="IPR058358">
    <property type="entry name" value="DUF8045"/>
</dbReference>
<comment type="caution">
    <text evidence="2">The sequence shown here is derived from an EMBL/GenBank/DDBJ whole genome shotgun (WGS) entry which is preliminary data.</text>
</comment>
<dbReference type="EMBL" id="RBWW01000003">
    <property type="protein sequence ID" value="RKS75921.1"/>
    <property type="molecule type" value="Genomic_DNA"/>
</dbReference>
<dbReference type="Pfam" id="PF26193">
    <property type="entry name" value="DUF8045"/>
    <property type="match status" value="1"/>
</dbReference>
<dbReference type="AlphaFoldDB" id="A0A495QRC3"/>
<evidence type="ECO:0000313" key="2">
    <source>
        <dbReference type="EMBL" id="RKS75921.1"/>
    </source>
</evidence>
<gene>
    <name evidence="2" type="ORF">BDK61_4540</name>
</gene>
<accession>A0A495QRC3</accession>
<organism evidence="2 3">
    <name type="scientific">Haloarcula quadrata</name>
    <dbReference type="NCBI Taxonomy" id="182779"/>
    <lineage>
        <taxon>Archaea</taxon>
        <taxon>Methanobacteriati</taxon>
        <taxon>Methanobacteriota</taxon>
        <taxon>Stenosarchaea group</taxon>
        <taxon>Halobacteria</taxon>
        <taxon>Halobacteriales</taxon>
        <taxon>Haloarculaceae</taxon>
        <taxon>Haloarcula</taxon>
    </lineage>
</organism>